<dbReference type="InterPro" id="IPR001650">
    <property type="entry name" value="Helicase_C-like"/>
</dbReference>
<dbReference type="Proteomes" id="UP001169764">
    <property type="component" value="Unassembled WGS sequence"/>
</dbReference>
<protein>
    <recommendedName>
        <fullName evidence="9">Transcription-repair-coupling factor</fullName>
        <shortName evidence="9">TRCF</shortName>
        <ecNumber evidence="9">3.6.4.-</ecNumber>
    </recommendedName>
</protein>
<dbReference type="InterPro" id="IPR047112">
    <property type="entry name" value="RecG/Mfd"/>
</dbReference>
<keyword evidence="6 9" id="KW-0067">ATP-binding</keyword>
<dbReference type="SMART" id="SM01058">
    <property type="entry name" value="CarD_TRCF"/>
    <property type="match status" value="1"/>
</dbReference>
<keyword evidence="4 9" id="KW-0378">Hydrolase</keyword>
<evidence type="ECO:0000256" key="9">
    <source>
        <dbReference type="HAMAP-Rule" id="MF_00969"/>
    </source>
</evidence>
<evidence type="ECO:0000259" key="11">
    <source>
        <dbReference type="PROSITE" id="PS51194"/>
    </source>
</evidence>
<dbReference type="InterPro" id="IPR041471">
    <property type="entry name" value="UvrB_inter"/>
</dbReference>
<organism evidence="12 13">
    <name type="scientific">Sphingomonas natans</name>
    <dbReference type="NCBI Taxonomy" id="3063330"/>
    <lineage>
        <taxon>Bacteria</taxon>
        <taxon>Pseudomonadati</taxon>
        <taxon>Pseudomonadota</taxon>
        <taxon>Alphaproteobacteria</taxon>
        <taxon>Sphingomonadales</taxon>
        <taxon>Sphingomonadaceae</taxon>
        <taxon>Sphingomonas</taxon>
    </lineage>
</organism>
<evidence type="ECO:0000313" key="13">
    <source>
        <dbReference type="Proteomes" id="UP001169764"/>
    </source>
</evidence>
<name>A0ABT8YB96_9SPHN</name>
<keyword evidence="3 9" id="KW-0227">DNA damage</keyword>
<evidence type="ECO:0000256" key="2">
    <source>
        <dbReference type="ARBA" id="ARBA00022741"/>
    </source>
</evidence>
<dbReference type="Pfam" id="PF02559">
    <property type="entry name" value="CarD_TRCF_RID"/>
    <property type="match status" value="1"/>
</dbReference>
<dbReference type="Pfam" id="PF00270">
    <property type="entry name" value="DEAD"/>
    <property type="match status" value="1"/>
</dbReference>
<comment type="similarity">
    <text evidence="9">In the C-terminal section; belongs to the helicase family. RecG subfamily.</text>
</comment>
<keyword evidence="2 9" id="KW-0547">Nucleotide-binding</keyword>
<dbReference type="PROSITE" id="PS51192">
    <property type="entry name" value="HELICASE_ATP_BIND_1"/>
    <property type="match status" value="1"/>
</dbReference>
<evidence type="ECO:0000256" key="7">
    <source>
        <dbReference type="ARBA" id="ARBA00023125"/>
    </source>
</evidence>
<proteinExistence type="inferred from homology"/>
<dbReference type="Pfam" id="PF03461">
    <property type="entry name" value="TRCF"/>
    <property type="match status" value="1"/>
</dbReference>
<dbReference type="SMART" id="SM00982">
    <property type="entry name" value="TRCF"/>
    <property type="match status" value="1"/>
</dbReference>
<comment type="function">
    <text evidence="9">Couples transcription and DNA repair by recognizing RNA polymerase (RNAP) stalled at DNA lesions. Mediates ATP-dependent release of RNAP and its truncated transcript from the DNA, and recruitment of nucleotide excision repair machinery to the damaged site.</text>
</comment>
<keyword evidence="5 12" id="KW-0347">Helicase</keyword>
<comment type="similarity">
    <text evidence="9">In the N-terminal section; belongs to the UvrB family.</text>
</comment>
<evidence type="ECO:0000256" key="6">
    <source>
        <dbReference type="ARBA" id="ARBA00022840"/>
    </source>
</evidence>
<dbReference type="PROSITE" id="PS51194">
    <property type="entry name" value="HELICASE_CTER"/>
    <property type="match status" value="1"/>
</dbReference>
<reference evidence="12" key="1">
    <citation type="submission" date="2023-07" db="EMBL/GenBank/DDBJ databases">
        <authorList>
            <person name="Kim M."/>
        </authorList>
    </citation>
    <scope>NUCLEOTIDE SEQUENCE</scope>
    <source>
        <strain evidence="12">BIUV-7</strain>
    </source>
</reference>
<dbReference type="PANTHER" id="PTHR47964">
    <property type="entry name" value="ATP-DEPENDENT DNA HELICASE HOMOLOG RECG, CHLOROPLASTIC"/>
    <property type="match status" value="1"/>
</dbReference>
<evidence type="ECO:0000256" key="8">
    <source>
        <dbReference type="ARBA" id="ARBA00023204"/>
    </source>
</evidence>
<dbReference type="PANTHER" id="PTHR47964:SF1">
    <property type="entry name" value="ATP-DEPENDENT DNA HELICASE HOMOLOG RECG, CHLOROPLASTIC"/>
    <property type="match status" value="1"/>
</dbReference>
<comment type="subcellular location">
    <subcellularLocation>
        <location evidence="9">Cytoplasm</location>
    </subcellularLocation>
</comment>
<dbReference type="Gene3D" id="3.90.1150.50">
    <property type="entry name" value="Transcription-repair-coupling factor, D7 domain"/>
    <property type="match status" value="1"/>
</dbReference>
<evidence type="ECO:0000259" key="10">
    <source>
        <dbReference type="PROSITE" id="PS51192"/>
    </source>
</evidence>
<dbReference type="Pfam" id="PF17757">
    <property type="entry name" value="UvrB_inter"/>
    <property type="match status" value="1"/>
</dbReference>
<keyword evidence="1 9" id="KW-0963">Cytoplasm</keyword>
<dbReference type="RefSeq" id="WP_303543722.1">
    <property type="nucleotide sequence ID" value="NZ_JAUOTP010000006.1"/>
</dbReference>
<dbReference type="SUPFAM" id="SSF141259">
    <property type="entry name" value="CarD-like"/>
    <property type="match status" value="1"/>
</dbReference>
<keyword evidence="7 9" id="KW-0238">DNA-binding</keyword>
<evidence type="ECO:0000256" key="4">
    <source>
        <dbReference type="ARBA" id="ARBA00022801"/>
    </source>
</evidence>
<dbReference type="GO" id="GO:0004386">
    <property type="term" value="F:helicase activity"/>
    <property type="evidence" value="ECO:0007669"/>
    <property type="project" value="UniProtKB-KW"/>
</dbReference>
<feature type="domain" description="Helicase C-terminal" evidence="11">
    <location>
        <begin position="720"/>
        <end position="886"/>
    </location>
</feature>
<dbReference type="EC" id="3.6.4.-" evidence="9"/>
<dbReference type="InterPro" id="IPR014001">
    <property type="entry name" value="Helicase_ATP-bd"/>
</dbReference>
<gene>
    <name evidence="9" type="primary">mfd</name>
    <name evidence="12" type="ORF">Q4F19_14490</name>
</gene>
<dbReference type="InterPro" id="IPR036101">
    <property type="entry name" value="CarD-like/TRCF_RID_sf"/>
</dbReference>
<dbReference type="Gene3D" id="3.30.2060.10">
    <property type="entry name" value="Penicillin-binding protein 1b domain"/>
    <property type="match status" value="1"/>
</dbReference>
<evidence type="ECO:0000256" key="5">
    <source>
        <dbReference type="ARBA" id="ARBA00022806"/>
    </source>
</evidence>
<keyword evidence="8 9" id="KW-0234">DNA repair</keyword>
<accession>A0ABT8YB96</accession>
<sequence length="1066" mass="113567">MPAAAAPAAPALAAVKALPTMAIGEVAASLAQALTAGDVLYAATDGPRAYAVARALTAMTEADVIFCPGSDALPGDDAPASPANVGQRVAALRRIRLALLRPDRQPIACITTGEALGRAYAVPGAFETAPPHAGVGDPIDLPGLFDRLIECGYISDERVDEPGEVALRGQVLDVYPADAEEPLRIETAEDRIVSIRSYDPGDQRTTGERQAEELGRVSEPPIEGAGVILTEHLPDATLAIEPGAEDRRKRFLALAADADRRRPKRAVRSIADEAMWQAAIRSKATLTLDSAGDPPPRFVEGKAPLRAFAKFVLAALDAGERVVLLGSARDLRFLRARAAKALKRDIASASAWTEVLGAAPGSLLALEAPVDHGFRREGIVAIAAADLLGSRAERDDAQAASGDIALFGLGEIRIGDVIVHEDHGIGVVAGMDRMPETGSGEPGDAIAITYADNGVRLVPMAEADRLWRYGADADAVTLDKLDGSSWEKRRATIHAAIAETAEGMTRMAADRADSKAPVLDPDTAAYERFAAGFPYSETRDQARAIDAVRADLVAGKPMDRLVVGDVGFGKTEVALRAAALAALAGHQVAIAAPTTVLARQHIETFSERFEGTGIVVAGLSRLSSTAEKKQVKAGLEDGTIHIVVGTAAVASKSVTYKSLALVIVDEEQRFGAADKTRLRELGAGHVLTLSATPIPRTLQNALVGIQQLSVIGTPPARRQPIRTAVSAFDKETVRAALLRERSRGGQSFVVVPRIEDMAALAETLAKLVPELEVLQAHGKLPAAEIDEAMIRFGRGEGDVLLATNIIEAGLDVPRANTMVITRADRFGLSQLHQLRGRVGRGSRRGQVLLMTEPDKEIAPGTLKRLRTLEAFDRLGAGFAISARDLDMRGAGDLLGEVQAGHMKLIGIDLYQHLLETALRTARGETVERWTPELHLGIEGSLPETWMPDPEFRVMFHVRLARTESADQIDALQDELEDRFGALPEEATTLLSIARVRANARSAKIARIDAGPGAIAFTPRPDFSGDGRDTELTNKGGRLLLAERIEDPVARLAKVEDLLNRFVSDEQ</sequence>
<evidence type="ECO:0000313" key="12">
    <source>
        <dbReference type="EMBL" id="MDO6415595.1"/>
    </source>
</evidence>
<dbReference type="SMART" id="SM00490">
    <property type="entry name" value="HELICc"/>
    <property type="match status" value="1"/>
</dbReference>
<dbReference type="SMART" id="SM00487">
    <property type="entry name" value="DEXDc"/>
    <property type="match status" value="1"/>
</dbReference>
<dbReference type="InterPro" id="IPR003711">
    <property type="entry name" value="CarD-like/TRCF_RID"/>
</dbReference>
<dbReference type="HAMAP" id="MF_00969">
    <property type="entry name" value="TRCF"/>
    <property type="match status" value="1"/>
</dbReference>
<dbReference type="InterPro" id="IPR005118">
    <property type="entry name" value="TRCF_C"/>
</dbReference>
<feature type="domain" description="Helicase ATP-binding" evidence="10">
    <location>
        <begin position="551"/>
        <end position="711"/>
    </location>
</feature>
<dbReference type="InterPro" id="IPR011545">
    <property type="entry name" value="DEAD/DEAH_box_helicase_dom"/>
</dbReference>
<dbReference type="InterPro" id="IPR037235">
    <property type="entry name" value="TRCF-like_C_D7"/>
</dbReference>
<dbReference type="InterPro" id="IPR027417">
    <property type="entry name" value="P-loop_NTPase"/>
</dbReference>
<evidence type="ECO:0000256" key="1">
    <source>
        <dbReference type="ARBA" id="ARBA00022490"/>
    </source>
</evidence>
<evidence type="ECO:0000256" key="3">
    <source>
        <dbReference type="ARBA" id="ARBA00022763"/>
    </source>
</evidence>
<dbReference type="InterPro" id="IPR004576">
    <property type="entry name" value="Mfd"/>
</dbReference>
<keyword evidence="13" id="KW-1185">Reference proteome</keyword>
<dbReference type="SUPFAM" id="SSF143517">
    <property type="entry name" value="TRCF domain-like"/>
    <property type="match status" value="1"/>
</dbReference>
<dbReference type="SUPFAM" id="SSF52540">
    <property type="entry name" value="P-loop containing nucleoside triphosphate hydrolases"/>
    <property type="match status" value="2"/>
</dbReference>
<dbReference type="Gene3D" id="3.40.50.300">
    <property type="entry name" value="P-loop containing nucleotide triphosphate hydrolases"/>
    <property type="match status" value="2"/>
</dbReference>
<comment type="caution">
    <text evidence="12">The sequence shown here is derived from an EMBL/GenBank/DDBJ whole genome shotgun (WGS) entry which is preliminary data.</text>
</comment>
<dbReference type="EMBL" id="JAUOTP010000006">
    <property type="protein sequence ID" value="MDO6415595.1"/>
    <property type="molecule type" value="Genomic_DNA"/>
</dbReference>
<dbReference type="Pfam" id="PF00271">
    <property type="entry name" value="Helicase_C"/>
    <property type="match status" value="1"/>
</dbReference>
<dbReference type="Gene3D" id="2.40.10.170">
    <property type="match status" value="1"/>
</dbReference>